<sequence length="76" mass="8560">MNYAVRQFSQGNHLAIPQVAPYYICTFVCIQYKVQEEKKTLNSVSLINIGNELNLTMVEVFFISILSSNVETTSAP</sequence>
<evidence type="ECO:0000313" key="1">
    <source>
        <dbReference type="EnsemblPlants" id="MELO3C032580.2.1"/>
    </source>
</evidence>
<dbReference type="AlphaFoldDB" id="A0A9I9EEW3"/>
<dbReference type="EnsemblPlants" id="MELO3C032580.2.1">
    <property type="protein sequence ID" value="MELO3C032580.2.1"/>
    <property type="gene ID" value="MELO3C032580.2"/>
</dbReference>
<accession>A0A9I9EEW3</accession>
<protein>
    <submittedName>
        <fullName evidence="1">Uncharacterized protein</fullName>
    </submittedName>
</protein>
<dbReference type="Gramene" id="MELO3C032580.2.1">
    <property type="protein sequence ID" value="MELO3C032580.2.1"/>
    <property type="gene ID" value="MELO3C032580.2"/>
</dbReference>
<reference evidence="1" key="1">
    <citation type="submission" date="2023-03" db="UniProtKB">
        <authorList>
            <consortium name="EnsemblPlants"/>
        </authorList>
    </citation>
    <scope>IDENTIFICATION</scope>
</reference>
<organism evidence="1">
    <name type="scientific">Cucumis melo</name>
    <name type="common">Muskmelon</name>
    <dbReference type="NCBI Taxonomy" id="3656"/>
    <lineage>
        <taxon>Eukaryota</taxon>
        <taxon>Viridiplantae</taxon>
        <taxon>Streptophyta</taxon>
        <taxon>Embryophyta</taxon>
        <taxon>Tracheophyta</taxon>
        <taxon>Spermatophyta</taxon>
        <taxon>Magnoliopsida</taxon>
        <taxon>eudicotyledons</taxon>
        <taxon>Gunneridae</taxon>
        <taxon>Pentapetalae</taxon>
        <taxon>rosids</taxon>
        <taxon>fabids</taxon>
        <taxon>Cucurbitales</taxon>
        <taxon>Cucurbitaceae</taxon>
        <taxon>Benincaseae</taxon>
        <taxon>Cucumis</taxon>
    </lineage>
</organism>
<name>A0A9I9EEW3_CUCME</name>
<proteinExistence type="predicted"/>